<gene>
    <name evidence="2" type="ORF">CLTHE_21610</name>
</gene>
<evidence type="ECO:0000313" key="3">
    <source>
        <dbReference type="Proteomes" id="UP000191448"/>
    </source>
</evidence>
<reference evidence="2 3" key="1">
    <citation type="submission" date="2016-02" db="EMBL/GenBank/DDBJ databases">
        <title>Genome sequence of Clostridium thermobutyricum DSM 4928.</title>
        <authorList>
            <person name="Poehlein A."/>
            <person name="Daniel R."/>
        </authorList>
    </citation>
    <scope>NUCLEOTIDE SEQUENCE [LARGE SCALE GENOMIC DNA]</scope>
    <source>
        <strain evidence="2 3">DSM 4928</strain>
    </source>
</reference>
<sequence>MYCGNCGKKVETTNKLICPNCGSRIKNDLKYCNNCGAHREHTKNNYCSFCKQKFNENLYIKKENYRSDTESVYGRHNSDYKSLSGVLIGLILLTLSFSKFYEDINAKTGYISKTGQYISLSDRYSNIPFEILFMITGILIIYFSFKIYINKKRRK</sequence>
<evidence type="ECO:0000313" key="2">
    <source>
        <dbReference type="EMBL" id="OPX47153.1"/>
    </source>
</evidence>
<proteinExistence type="predicted"/>
<dbReference type="AlphaFoldDB" id="A0A1V4STM7"/>
<keyword evidence="1" id="KW-0812">Transmembrane</keyword>
<dbReference type="OrthoDB" id="9816361at2"/>
<protein>
    <submittedName>
        <fullName evidence="2">Double zinc ribbon</fullName>
    </submittedName>
</protein>
<organism evidence="2 3">
    <name type="scientific">Clostridium thermobutyricum DSM 4928</name>
    <dbReference type="NCBI Taxonomy" id="1121339"/>
    <lineage>
        <taxon>Bacteria</taxon>
        <taxon>Bacillati</taxon>
        <taxon>Bacillota</taxon>
        <taxon>Clostridia</taxon>
        <taxon>Eubacteriales</taxon>
        <taxon>Clostridiaceae</taxon>
        <taxon>Clostridium</taxon>
    </lineage>
</organism>
<feature type="transmembrane region" description="Helical" evidence="1">
    <location>
        <begin position="131"/>
        <end position="149"/>
    </location>
</feature>
<dbReference type="Proteomes" id="UP000191448">
    <property type="component" value="Unassembled WGS sequence"/>
</dbReference>
<comment type="caution">
    <text evidence="2">The sequence shown here is derived from an EMBL/GenBank/DDBJ whole genome shotgun (WGS) entry which is preliminary data.</text>
</comment>
<keyword evidence="1" id="KW-0472">Membrane</keyword>
<feature type="transmembrane region" description="Helical" evidence="1">
    <location>
        <begin position="83"/>
        <end position="101"/>
    </location>
</feature>
<name>A0A1V4STM7_9CLOT</name>
<dbReference type="EMBL" id="LTAY01000057">
    <property type="protein sequence ID" value="OPX47153.1"/>
    <property type="molecule type" value="Genomic_DNA"/>
</dbReference>
<accession>A0A1V4STM7</accession>
<evidence type="ECO:0000256" key="1">
    <source>
        <dbReference type="SAM" id="Phobius"/>
    </source>
</evidence>
<keyword evidence="1" id="KW-1133">Transmembrane helix</keyword>